<dbReference type="InterPro" id="IPR011009">
    <property type="entry name" value="Kinase-like_dom_sf"/>
</dbReference>
<reference evidence="3" key="2">
    <citation type="submission" date="2023-07" db="EMBL/GenBank/DDBJ databases">
        <authorList>
            <consortium name="Lawrence Berkeley National Laboratory"/>
            <person name="Haridas S."/>
            <person name="Hensen N."/>
            <person name="Bonometti L."/>
            <person name="Westerberg I."/>
            <person name="Brannstrom I.O."/>
            <person name="Guillou S."/>
            <person name="Cros-Aarteil S."/>
            <person name="Calhoun S."/>
            <person name="Kuo A."/>
            <person name="Mondo S."/>
            <person name="Pangilinan J."/>
            <person name="Riley R."/>
            <person name="LaButti K."/>
            <person name="Andreopoulos B."/>
            <person name="Lipzen A."/>
            <person name="Chen C."/>
            <person name="Yanf M."/>
            <person name="Daum C."/>
            <person name="Ng V."/>
            <person name="Clum A."/>
            <person name="Steindorff A."/>
            <person name="Ohm R."/>
            <person name="Martin F."/>
            <person name="Silar P."/>
            <person name="Natvig D."/>
            <person name="Lalanne C."/>
            <person name="Gautier V."/>
            <person name="Ament-velasquez S.L."/>
            <person name="Kruys A."/>
            <person name="Hutchinson M.I."/>
            <person name="Powell A.J."/>
            <person name="Barry K."/>
            <person name="Miller A.N."/>
            <person name="Grigoriev I.V."/>
            <person name="Debuchy R."/>
            <person name="Gladieux P."/>
            <person name="Thoren M.H."/>
            <person name="Johannesson H."/>
        </authorList>
    </citation>
    <scope>NUCLEOTIDE SEQUENCE</scope>
    <source>
        <strain evidence="3">FGSC 1904</strain>
    </source>
</reference>
<dbReference type="GO" id="GO:0005524">
    <property type="term" value="F:ATP binding"/>
    <property type="evidence" value="ECO:0007669"/>
    <property type="project" value="InterPro"/>
</dbReference>
<dbReference type="EMBL" id="JAUTDP010000002">
    <property type="protein sequence ID" value="KAK3401492.1"/>
    <property type="molecule type" value="Genomic_DNA"/>
</dbReference>
<dbReference type="Proteomes" id="UP001281003">
    <property type="component" value="Unassembled WGS sequence"/>
</dbReference>
<dbReference type="PROSITE" id="PS50011">
    <property type="entry name" value="PROTEIN_KINASE_DOM"/>
    <property type="match status" value="1"/>
</dbReference>
<sequence>MEAFLRRQNPRQFQGQRKLVPDQLRKTTNDLFHHYRRGQAGGPPPGITLADQRYNLKVFPRVVQDETFPAKPNEGLLSYKDWYQVQDDIDAHFIKNRPEEHKKRKEKKEAVAQQKALQGWREAKSLTGFMYLRKGTGLHFVKVLGAGGMGLLSVYVSYDRNGTKRFWTVKRDKPGNRDVAAEKKMTSHFLRAPHIIQILNPDVDLVEDDEDETNDETKDEKKDEKEDETMEDADDDTSPSKRPAKQRKLEHNQAQVRKASRDHRNTQFLASIARKAGTVHLYPPTQQPSSQPAPPPPPPPPPKVGPTKLADDFPDTMIMEYLPRGSLLDWFRKLGKMQYEGKTDLKIPNRVLWDMMACFLKMCIAIEYHPVILVEDKSDSYFIPERLPRKPTAELGSNIVHFDIDANNVLIGDFDWEKTDGKVDPNHPLYDRTTDAHDKTPIFKLIDFGLAEPMAPKSKNRADPMRNWGMRRVGKQGSFMPEQFTREWNYIVDAADAQQPSTAGQYSWKSNLWQFALLMHIAITLSFHPHYAIHALRQGKLYNGAPSNLPDWMQPKGDYATYGMHLLDSKYDHVSIRLRHLVARCLCERPADRPDFEEIKEEIVWAYNHDTPEEKEKARQWCREHFERPPMPTVPEWTRVEAWTKQNAIVPFDEYERHLESLKKQQNQQTQPNTGNTPPKPGNTPSKPGNTPPKPSNTPPKKTGKTPPKTGKTAPKKLGNTPPKPGNPQP</sequence>
<feature type="region of interest" description="Disordered" evidence="1">
    <location>
        <begin position="661"/>
        <end position="730"/>
    </location>
</feature>
<dbReference type="GO" id="GO:0004672">
    <property type="term" value="F:protein kinase activity"/>
    <property type="evidence" value="ECO:0007669"/>
    <property type="project" value="InterPro"/>
</dbReference>
<evidence type="ECO:0000259" key="2">
    <source>
        <dbReference type="PROSITE" id="PS50011"/>
    </source>
</evidence>
<dbReference type="AlphaFoldDB" id="A0AAE0PKF4"/>
<feature type="compositionally biased region" description="Pro residues" evidence="1">
    <location>
        <begin position="291"/>
        <end position="304"/>
    </location>
</feature>
<dbReference type="Gene3D" id="1.10.510.10">
    <property type="entry name" value="Transferase(Phosphotransferase) domain 1"/>
    <property type="match status" value="1"/>
</dbReference>
<evidence type="ECO:0000313" key="3">
    <source>
        <dbReference type="EMBL" id="KAK3401492.1"/>
    </source>
</evidence>
<evidence type="ECO:0000256" key="1">
    <source>
        <dbReference type="SAM" id="MobiDB-lite"/>
    </source>
</evidence>
<dbReference type="InterPro" id="IPR053083">
    <property type="entry name" value="TF_kinase-domain_protein"/>
</dbReference>
<feature type="compositionally biased region" description="Acidic residues" evidence="1">
    <location>
        <begin position="225"/>
        <end position="237"/>
    </location>
</feature>
<name>A0AAE0PKF4_SORBR</name>
<accession>A0AAE0PKF4</accession>
<feature type="region of interest" description="Disordered" evidence="1">
    <location>
        <begin position="281"/>
        <end position="310"/>
    </location>
</feature>
<feature type="domain" description="Protein kinase" evidence="2">
    <location>
        <begin position="138"/>
        <end position="604"/>
    </location>
</feature>
<comment type="caution">
    <text evidence="3">The sequence shown here is derived from an EMBL/GenBank/DDBJ whole genome shotgun (WGS) entry which is preliminary data.</text>
</comment>
<feature type="compositionally biased region" description="Low complexity" evidence="1">
    <location>
        <begin position="699"/>
        <end position="717"/>
    </location>
</feature>
<feature type="compositionally biased region" description="Low complexity" evidence="1">
    <location>
        <begin position="664"/>
        <end position="689"/>
    </location>
</feature>
<gene>
    <name evidence="3" type="ORF">B0T20DRAFT_492197</name>
</gene>
<protein>
    <submittedName>
        <fullName evidence="3">Kinase-like domain-containing protein</fullName>
    </submittedName>
</protein>
<keyword evidence="4" id="KW-1185">Reference proteome</keyword>
<feature type="compositionally biased region" description="Basic and acidic residues" evidence="1">
    <location>
        <begin position="215"/>
        <end position="224"/>
    </location>
</feature>
<reference evidence="3" key="1">
    <citation type="journal article" date="2023" name="Mol. Phylogenet. Evol.">
        <title>Genome-scale phylogeny and comparative genomics of the fungal order Sordariales.</title>
        <authorList>
            <person name="Hensen N."/>
            <person name="Bonometti L."/>
            <person name="Westerberg I."/>
            <person name="Brannstrom I.O."/>
            <person name="Guillou S."/>
            <person name="Cros-Aarteil S."/>
            <person name="Calhoun S."/>
            <person name="Haridas S."/>
            <person name="Kuo A."/>
            <person name="Mondo S."/>
            <person name="Pangilinan J."/>
            <person name="Riley R."/>
            <person name="LaButti K."/>
            <person name="Andreopoulos B."/>
            <person name="Lipzen A."/>
            <person name="Chen C."/>
            <person name="Yan M."/>
            <person name="Daum C."/>
            <person name="Ng V."/>
            <person name="Clum A."/>
            <person name="Steindorff A."/>
            <person name="Ohm R.A."/>
            <person name="Martin F."/>
            <person name="Silar P."/>
            <person name="Natvig D.O."/>
            <person name="Lalanne C."/>
            <person name="Gautier V."/>
            <person name="Ament-Velasquez S.L."/>
            <person name="Kruys A."/>
            <person name="Hutchinson M.I."/>
            <person name="Powell A.J."/>
            <person name="Barry K."/>
            <person name="Miller A.N."/>
            <person name="Grigoriev I.V."/>
            <person name="Debuchy R."/>
            <person name="Gladieux P."/>
            <person name="Hiltunen Thoren M."/>
            <person name="Johannesson H."/>
        </authorList>
    </citation>
    <scope>NUCLEOTIDE SEQUENCE</scope>
    <source>
        <strain evidence="3">FGSC 1904</strain>
    </source>
</reference>
<keyword evidence="3" id="KW-0418">Kinase</keyword>
<feature type="region of interest" description="Disordered" evidence="1">
    <location>
        <begin position="201"/>
        <end position="265"/>
    </location>
</feature>
<evidence type="ECO:0000313" key="4">
    <source>
        <dbReference type="Proteomes" id="UP001281003"/>
    </source>
</evidence>
<dbReference type="PANTHER" id="PTHR44305">
    <property type="entry name" value="SI:DKEY-192D15.2-RELATED"/>
    <property type="match status" value="1"/>
</dbReference>
<keyword evidence="3" id="KW-0808">Transferase</keyword>
<organism evidence="3 4">
    <name type="scientific">Sordaria brevicollis</name>
    <dbReference type="NCBI Taxonomy" id="83679"/>
    <lineage>
        <taxon>Eukaryota</taxon>
        <taxon>Fungi</taxon>
        <taxon>Dikarya</taxon>
        <taxon>Ascomycota</taxon>
        <taxon>Pezizomycotina</taxon>
        <taxon>Sordariomycetes</taxon>
        <taxon>Sordariomycetidae</taxon>
        <taxon>Sordariales</taxon>
        <taxon>Sordariaceae</taxon>
        <taxon>Sordaria</taxon>
    </lineage>
</organism>
<feature type="compositionally biased region" description="Acidic residues" evidence="1">
    <location>
        <begin position="204"/>
        <end position="214"/>
    </location>
</feature>
<dbReference type="SUPFAM" id="SSF56112">
    <property type="entry name" value="Protein kinase-like (PK-like)"/>
    <property type="match status" value="1"/>
</dbReference>
<dbReference type="InterPro" id="IPR000719">
    <property type="entry name" value="Prot_kinase_dom"/>
</dbReference>
<proteinExistence type="predicted"/>